<dbReference type="PANTHER" id="PTHR46859:SF6">
    <property type="entry name" value="TRANSMEMBRANE FRAGILE-X-F-ASSOCIATED PROTEIN"/>
    <property type="match status" value="1"/>
</dbReference>
<keyword evidence="1" id="KW-0472">Membrane</keyword>
<evidence type="ECO:0000256" key="1">
    <source>
        <dbReference type="SAM" id="Phobius"/>
    </source>
</evidence>
<evidence type="ECO:0008006" key="4">
    <source>
        <dbReference type="Google" id="ProtNLM"/>
    </source>
</evidence>
<dbReference type="STRING" id="3469.A0A4Y7KDB9"/>
<dbReference type="Pfam" id="PF10269">
    <property type="entry name" value="Tmemb_185A"/>
    <property type="match status" value="1"/>
</dbReference>
<evidence type="ECO:0000313" key="2">
    <source>
        <dbReference type="EMBL" id="RZC69959.1"/>
    </source>
</evidence>
<keyword evidence="1" id="KW-1133">Transmembrane helix</keyword>
<keyword evidence="1" id="KW-0812">Transmembrane</keyword>
<dbReference type="PANTHER" id="PTHR46859">
    <property type="entry name" value="TRANSMEMBRANE FRAGILE-X-F-ASSOCIATED PROTEIN"/>
    <property type="match status" value="1"/>
</dbReference>
<protein>
    <recommendedName>
        <fullName evidence="4">TLC domain-containing protein</fullName>
    </recommendedName>
</protein>
<keyword evidence="3" id="KW-1185">Reference proteome</keyword>
<feature type="transmembrane region" description="Helical" evidence="1">
    <location>
        <begin position="12"/>
        <end position="30"/>
    </location>
</feature>
<dbReference type="Gramene" id="RZC69959">
    <property type="protein sequence ID" value="RZC69959"/>
    <property type="gene ID" value="C5167_033078"/>
</dbReference>
<evidence type="ECO:0000313" key="3">
    <source>
        <dbReference type="Proteomes" id="UP000316621"/>
    </source>
</evidence>
<gene>
    <name evidence="2" type="ORF">C5167_033078</name>
</gene>
<accession>A0A4Y7KDB9</accession>
<organism evidence="2 3">
    <name type="scientific">Papaver somniferum</name>
    <name type="common">Opium poppy</name>
    <dbReference type="NCBI Taxonomy" id="3469"/>
    <lineage>
        <taxon>Eukaryota</taxon>
        <taxon>Viridiplantae</taxon>
        <taxon>Streptophyta</taxon>
        <taxon>Embryophyta</taxon>
        <taxon>Tracheophyta</taxon>
        <taxon>Spermatophyta</taxon>
        <taxon>Magnoliopsida</taxon>
        <taxon>Ranunculales</taxon>
        <taxon>Papaveraceae</taxon>
        <taxon>Papaveroideae</taxon>
        <taxon>Papaver</taxon>
    </lineage>
</organism>
<dbReference type="Proteomes" id="UP000316621">
    <property type="component" value="Chromosome 7"/>
</dbReference>
<dbReference type="InterPro" id="IPR019396">
    <property type="entry name" value="TM_Fragile-X-F-assoc"/>
</dbReference>
<sequence>MSWRRVAKSAQAFIAHGLLFGFTLLVLLKLNHVVTYSWWTIFSPLWLFHTTVARGRFSLPAPSVPHDRHVCGHLAMLLLQHRYWFPLKYSFAYIWRASMVHIQYPYNLMMN</sequence>
<proteinExistence type="predicted"/>
<dbReference type="EMBL" id="CM010721">
    <property type="protein sequence ID" value="RZC69959.1"/>
    <property type="molecule type" value="Genomic_DNA"/>
</dbReference>
<reference evidence="2 3" key="1">
    <citation type="journal article" date="2018" name="Science">
        <title>The opium poppy genome and morphinan production.</title>
        <authorList>
            <person name="Guo L."/>
            <person name="Winzer T."/>
            <person name="Yang X."/>
            <person name="Li Y."/>
            <person name="Ning Z."/>
            <person name="He Z."/>
            <person name="Teodor R."/>
            <person name="Lu Y."/>
            <person name="Bowser T.A."/>
            <person name="Graham I.A."/>
            <person name="Ye K."/>
        </authorList>
    </citation>
    <scope>NUCLEOTIDE SEQUENCE [LARGE SCALE GENOMIC DNA]</scope>
    <source>
        <strain evidence="3">cv. HN1</strain>
        <tissue evidence="2">Leaves</tissue>
    </source>
</reference>
<name>A0A4Y7KDB9_PAPSO</name>
<dbReference type="AlphaFoldDB" id="A0A4Y7KDB9"/>